<reference evidence="3" key="1">
    <citation type="submission" date="2020-11" db="EMBL/GenBank/DDBJ databases">
        <authorList>
            <person name="Tran Van P."/>
        </authorList>
    </citation>
    <scope>NUCLEOTIDE SEQUENCE</scope>
</reference>
<proteinExistence type="predicted"/>
<dbReference type="CDD" id="cd00037">
    <property type="entry name" value="CLECT"/>
    <property type="match status" value="3"/>
</dbReference>
<name>A0A7R9P2F5_TIMCA</name>
<dbReference type="InterPro" id="IPR016186">
    <property type="entry name" value="C-type_lectin-like/link_sf"/>
</dbReference>
<sequence>MTKLGTGTVCDGDAAPEDPPGCVRGPGANLARRTGTGWTEVSSTPVFLLALYLDQRAQFDRALDHSAPPPRAGPGYELFPGLGYYKLHQEHMTWEEARRTCLKEGSHLLIVNSETEALQVVKVTYDRFPKLRDEIYVGINDLHTEGHFISVFGQPLTSVGYAEWMPNEPNDASGNEDCVHIYKIKLQLNDISCDTKLPFIWLNRYKVHVTAKTWEEARKVCIAEKAHLVVINSEAEAKAVLKIWQEYPFPKLNPLFIFLGFNDIKGEGKYVSHWRTQGSWPGRKVNPMTAGVNLKHSAGSTTSVEQDSGPWEVDVEQTSSRCGAEEEIVLAALVKAPPPRAGPGYETIHGLGYYKLHTELSTWEEARRVCAEEGAHLAVVNSKEEMDVILNIWGRHPKIMDSYLNSFAHVGFHDLYTEGNYLTVLGNAYSDLK</sequence>
<dbReference type="EMBL" id="OE179117">
    <property type="protein sequence ID" value="CAD7567534.1"/>
    <property type="molecule type" value="Genomic_DNA"/>
</dbReference>
<dbReference type="Gene3D" id="3.10.100.10">
    <property type="entry name" value="Mannose-Binding Protein A, subunit A"/>
    <property type="match status" value="3"/>
</dbReference>
<dbReference type="InterPro" id="IPR001304">
    <property type="entry name" value="C-type_lectin-like"/>
</dbReference>
<feature type="domain" description="C-type lectin" evidence="2">
    <location>
        <begin position="85"/>
        <end position="200"/>
    </location>
</feature>
<protein>
    <submittedName>
        <fullName evidence="3">(California timema) hypothetical protein</fullName>
    </submittedName>
</protein>
<accession>A0A7R9P2F5</accession>
<dbReference type="InterPro" id="IPR050111">
    <property type="entry name" value="C-type_lectin/snaclec_domain"/>
</dbReference>
<gene>
    <name evidence="3" type="ORF">TCMB3V08_LOCUS331</name>
</gene>
<dbReference type="Pfam" id="PF00059">
    <property type="entry name" value="Lectin_C"/>
    <property type="match status" value="3"/>
</dbReference>
<evidence type="ECO:0000313" key="3">
    <source>
        <dbReference type="EMBL" id="CAD7567534.1"/>
    </source>
</evidence>
<dbReference type="InterPro" id="IPR016187">
    <property type="entry name" value="CTDL_fold"/>
</dbReference>
<organism evidence="3">
    <name type="scientific">Timema californicum</name>
    <name type="common">California timema</name>
    <name type="synonym">Walking stick</name>
    <dbReference type="NCBI Taxonomy" id="61474"/>
    <lineage>
        <taxon>Eukaryota</taxon>
        <taxon>Metazoa</taxon>
        <taxon>Ecdysozoa</taxon>
        <taxon>Arthropoda</taxon>
        <taxon>Hexapoda</taxon>
        <taxon>Insecta</taxon>
        <taxon>Pterygota</taxon>
        <taxon>Neoptera</taxon>
        <taxon>Polyneoptera</taxon>
        <taxon>Phasmatodea</taxon>
        <taxon>Timematodea</taxon>
        <taxon>Timematoidea</taxon>
        <taxon>Timematidae</taxon>
        <taxon>Timema</taxon>
    </lineage>
</organism>
<feature type="region of interest" description="Disordered" evidence="1">
    <location>
        <begin position="1"/>
        <end position="20"/>
    </location>
</feature>
<dbReference type="PANTHER" id="PTHR22803">
    <property type="entry name" value="MANNOSE, PHOSPHOLIPASE, LECTIN RECEPTOR RELATED"/>
    <property type="match status" value="1"/>
</dbReference>
<evidence type="ECO:0000256" key="1">
    <source>
        <dbReference type="SAM" id="MobiDB-lite"/>
    </source>
</evidence>
<evidence type="ECO:0000259" key="2">
    <source>
        <dbReference type="PROSITE" id="PS50041"/>
    </source>
</evidence>
<dbReference type="SUPFAM" id="SSF56436">
    <property type="entry name" value="C-type lectin-like"/>
    <property type="match status" value="3"/>
</dbReference>
<dbReference type="AlphaFoldDB" id="A0A7R9P2F5"/>
<dbReference type="PROSITE" id="PS50041">
    <property type="entry name" value="C_TYPE_LECTIN_2"/>
    <property type="match status" value="1"/>
</dbReference>
<dbReference type="SMART" id="SM00034">
    <property type="entry name" value="CLECT"/>
    <property type="match status" value="2"/>
</dbReference>